<dbReference type="SMART" id="SM00066">
    <property type="entry name" value="GAL4"/>
    <property type="match status" value="1"/>
</dbReference>
<dbReference type="EMBL" id="JAPCWZ010000010">
    <property type="protein sequence ID" value="KAK8848570.1"/>
    <property type="molecule type" value="Genomic_DNA"/>
</dbReference>
<dbReference type="InterPro" id="IPR036864">
    <property type="entry name" value="Zn2-C6_fun-type_DNA-bd_sf"/>
</dbReference>
<gene>
    <name evidence="7" type="ORF">PGQ11_015050</name>
</gene>
<evidence type="ECO:0000313" key="7">
    <source>
        <dbReference type="EMBL" id="KAK8848570.1"/>
    </source>
</evidence>
<organism evidence="7 8">
    <name type="scientific">Apiospora arundinis</name>
    <dbReference type="NCBI Taxonomy" id="335852"/>
    <lineage>
        <taxon>Eukaryota</taxon>
        <taxon>Fungi</taxon>
        <taxon>Dikarya</taxon>
        <taxon>Ascomycota</taxon>
        <taxon>Pezizomycotina</taxon>
        <taxon>Sordariomycetes</taxon>
        <taxon>Xylariomycetidae</taxon>
        <taxon>Amphisphaeriales</taxon>
        <taxon>Apiosporaceae</taxon>
        <taxon>Apiospora</taxon>
    </lineage>
</organism>
<dbReference type="Pfam" id="PF00172">
    <property type="entry name" value="Zn_clus"/>
    <property type="match status" value="1"/>
</dbReference>
<evidence type="ECO:0000256" key="1">
    <source>
        <dbReference type="ARBA" id="ARBA00022723"/>
    </source>
</evidence>
<keyword evidence="3" id="KW-0805">Transcription regulation</keyword>
<evidence type="ECO:0000256" key="5">
    <source>
        <dbReference type="ARBA" id="ARBA00023242"/>
    </source>
</evidence>
<dbReference type="CDD" id="cd00067">
    <property type="entry name" value="GAL4"/>
    <property type="match status" value="1"/>
</dbReference>
<dbReference type="InterPro" id="IPR001138">
    <property type="entry name" value="Zn2Cys6_DnaBD"/>
</dbReference>
<reference evidence="7 8" key="1">
    <citation type="journal article" date="2024" name="IMA Fungus">
        <title>Apiospora arundinis, a panoply of carbohydrate-active enzymes and secondary metabolites.</title>
        <authorList>
            <person name="Sorensen T."/>
            <person name="Petersen C."/>
            <person name="Muurmann A.T."/>
            <person name="Christiansen J.V."/>
            <person name="Brundto M.L."/>
            <person name="Overgaard C.K."/>
            <person name="Boysen A.T."/>
            <person name="Wollenberg R.D."/>
            <person name="Larsen T.O."/>
            <person name="Sorensen J.L."/>
            <person name="Nielsen K.L."/>
            <person name="Sondergaard T.E."/>
        </authorList>
    </citation>
    <scope>NUCLEOTIDE SEQUENCE [LARGE SCALE GENOMIC DNA]</scope>
    <source>
        <strain evidence="7 8">AAU 773</strain>
    </source>
</reference>
<keyword evidence="1" id="KW-0479">Metal-binding</keyword>
<dbReference type="SUPFAM" id="SSF57701">
    <property type="entry name" value="Zn2/Cys6 DNA-binding domain"/>
    <property type="match status" value="1"/>
</dbReference>
<dbReference type="PROSITE" id="PS50048">
    <property type="entry name" value="ZN2_CY6_FUNGAL_2"/>
    <property type="match status" value="1"/>
</dbReference>
<evidence type="ECO:0000256" key="3">
    <source>
        <dbReference type="ARBA" id="ARBA00023015"/>
    </source>
</evidence>
<evidence type="ECO:0000259" key="6">
    <source>
        <dbReference type="PROSITE" id="PS50048"/>
    </source>
</evidence>
<name>A0ABR2HK74_9PEZI</name>
<feature type="domain" description="Zn(2)-C6 fungal-type" evidence="6">
    <location>
        <begin position="53"/>
        <end position="82"/>
    </location>
</feature>
<keyword evidence="2" id="KW-0862">Zinc</keyword>
<dbReference type="Proteomes" id="UP001390339">
    <property type="component" value="Unassembled WGS sequence"/>
</dbReference>
<proteinExistence type="predicted"/>
<sequence>MHSGSESSPQASSPLPLRFCGICHKPFLKESSYRRHVLYCRRAQSRPQTRAKACRACNLAKVKCTLQPQCLRCNNKGLDCVYDTTAAPVSTTTKDVQTSSPSVSLSGGAMTGTLEDWCEFDVASDADEAEATQPTLDWSAFELPTNQSYSDTPKDSVPHLTGPAMGIMSHNAALADSSRYSPYTDGFIANCDPQHLLADGSGPSRQTVLGDGQAIAIARPTHVSEPPDSSFLSQISMSDPVAHCTANVIMQLLRAFPQMMLRRETFPPFIHAHWHRSLHTNATEPALPTPLMGCMGIAQVFASPNLETRPFLWRSIQTEQRSALEKSKQRLLSKQELLATIQAQLIYIMMRVIDKSPTTPGMNHEMLVIYQSLCESFKDLCNQPFFQDERQYPSSYWEDWVFSESRRRTVVVWLLIAHLVQVKIGVLCDSFDGFREIPLPACRALWDARTRQDWQMEYEIYKTMPRGGLNLFGDLIDACKQSDFGPNKLKLDVWNSTVDNLGILLNLAASIF</sequence>
<keyword evidence="5" id="KW-0539">Nucleus</keyword>
<accession>A0ABR2HK74</accession>
<dbReference type="Gene3D" id="4.10.240.10">
    <property type="entry name" value="Zn(2)-C6 fungal-type DNA-binding domain"/>
    <property type="match status" value="1"/>
</dbReference>
<comment type="caution">
    <text evidence="7">The sequence shown here is derived from an EMBL/GenBank/DDBJ whole genome shotgun (WGS) entry which is preliminary data.</text>
</comment>
<keyword evidence="4" id="KW-0804">Transcription</keyword>
<evidence type="ECO:0000313" key="8">
    <source>
        <dbReference type="Proteomes" id="UP001390339"/>
    </source>
</evidence>
<evidence type="ECO:0000256" key="2">
    <source>
        <dbReference type="ARBA" id="ARBA00022833"/>
    </source>
</evidence>
<keyword evidence="8" id="KW-1185">Reference proteome</keyword>
<evidence type="ECO:0000256" key="4">
    <source>
        <dbReference type="ARBA" id="ARBA00023163"/>
    </source>
</evidence>
<dbReference type="PANTHER" id="PTHR47660:SF3">
    <property type="entry name" value="FINGER DOMAIN PROTEIN, PUTATIVE (AFU_ORTHOLOGUE AFUA_4G03310)-RELATED"/>
    <property type="match status" value="1"/>
</dbReference>
<dbReference type="PANTHER" id="PTHR47660">
    <property type="entry name" value="TRANSCRIPTION FACTOR WITH C2H2 AND ZN(2)-CYS(6) DNA BINDING DOMAIN (EUROFUNG)-RELATED-RELATED"/>
    <property type="match status" value="1"/>
</dbReference>
<protein>
    <submittedName>
        <fullName evidence="7">C6 finger domain</fullName>
    </submittedName>
</protein>